<keyword evidence="8" id="KW-1185">Reference proteome</keyword>
<reference evidence="7 8" key="1">
    <citation type="submission" date="2013-04" db="EMBL/GenBank/DDBJ databases">
        <title>Shimia sp. 22II-S11-Z10 Genome Sequencing.</title>
        <authorList>
            <person name="Lai Q."/>
            <person name="Li G."/>
            <person name="Shao Z."/>
        </authorList>
    </citation>
    <scope>NUCLEOTIDE SEQUENCE [LARGE SCALE GENOMIC DNA]</scope>
    <source>
        <strain evidence="8">22II-S11-Z10</strain>
    </source>
</reference>
<dbReference type="GO" id="GO:0016787">
    <property type="term" value="F:hydrolase activity"/>
    <property type="evidence" value="ECO:0007669"/>
    <property type="project" value="TreeGrafter"/>
</dbReference>
<evidence type="ECO:0000256" key="4">
    <source>
        <dbReference type="ARBA" id="ARBA00022989"/>
    </source>
</evidence>
<sequence>MVNLVILAALVLALIYLPLTGAGPSARRSALKTAPVAVLAVGALAFGPLWLALGLGLSALGDLALSRDGDRAFLAGLISFAAAHLAYIALFFGAQVPLGALVLLALAISTEFWLIPHTGALRWPVRCYVGIICVMGAFALGLPQARLGAGVFIVSDLILAVQLFRLRPGTALYKLAGRALWGLYIAAQALIFAGFVGPSLP</sequence>
<dbReference type="EMBL" id="AQQY01000001">
    <property type="protein sequence ID" value="KCV83263.1"/>
    <property type="molecule type" value="Genomic_DNA"/>
</dbReference>
<comment type="subcellular location">
    <subcellularLocation>
        <location evidence="1">Membrane</location>
        <topology evidence="1">Multi-pass membrane protein</topology>
    </subcellularLocation>
</comment>
<dbReference type="AlphaFoldDB" id="A0A058ZP01"/>
<evidence type="ECO:0000256" key="1">
    <source>
        <dbReference type="ARBA" id="ARBA00004141"/>
    </source>
</evidence>
<evidence type="ECO:0000256" key="2">
    <source>
        <dbReference type="ARBA" id="ARBA00007375"/>
    </source>
</evidence>
<evidence type="ECO:0000256" key="6">
    <source>
        <dbReference type="SAM" id="Phobius"/>
    </source>
</evidence>
<keyword evidence="5 6" id="KW-0472">Membrane</keyword>
<evidence type="ECO:0000256" key="5">
    <source>
        <dbReference type="ARBA" id="ARBA00023136"/>
    </source>
</evidence>
<dbReference type="PANTHER" id="PTHR31885">
    <property type="entry name" value="GH04784P"/>
    <property type="match status" value="1"/>
</dbReference>
<organism evidence="7 8">
    <name type="scientific">Actibacterium atlanticum</name>
    <dbReference type="NCBI Taxonomy" id="1461693"/>
    <lineage>
        <taxon>Bacteria</taxon>
        <taxon>Pseudomonadati</taxon>
        <taxon>Pseudomonadota</taxon>
        <taxon>Alphaproteobacteria</taxon>
        <taxon>Rhodobacterales</taxon>
        <taxon>Roseobacteraceae</taxon>
        <taxon>Actibacterium</taxon>
    </lineage>
</organism>
<dbReference type="OrthoDB" id="345840at2"/>
<evidence type="ECO:0000313" key="8">
    <source>
        <dbReference type="Proteomes" id="UP000024836"/>
    </source>
</evidence>
<evidence type="ECO:0000256" key="3">
    <source>
        <dbReference type="ARBA" id="ARBA00022692"/>
    </source>
</evidence>
<comment type="caution">
    <text evidence="7">The sequence shown here is derived from an EMBL/GenBank/DDBJ whole genome shotgun (WGS) entry which is preliminary data.</text>
</comment>
<feature type="transmembrane region" description="Helical" evidence="6">
    <location>
        <begin position="123"/>
        <end position="141"/>
    </location>
</feature>
<dbReference type="PANTHER" id="PTHR31885:SF6">
    <property type="entry name" value="GH04784P"/>
    <property type="match status" value="1"/>
</dbReference>
<name>A0A058ZP01_9RHOB</name>
<feature type="transmembrane region" description="Helical" evidence="6">
    <location>
        <begin position="72"/>
        <end position="92"/>
    </location>
</feature>
<dbReference type="InterPro" id="IPR012506">
    <property type="entry name" value="TMEM86B-like"/>
</dbReference>
<gene>
    <name evidence="7" type="ORF">ATO10_00840</name>
</gene>
<accession>A0A058ZP01</accession>
<feature type="transmembrane region" description="Helical" evidence="6">
    <location>
        <begin position="178"/>
        <end position="197"/>
    </location>
</feature>
<keyword evidence="3 6" id="KW-0812">Transmembrane</keyword>
<dbReference type="eggNOG" id="COG3714">
    <property type="taxonomic scope" value="Bacteria"/>
</dbReference>
<feature type="transmembrane region" description="Helical" evidence="6">
    <location>
        <begin position="147"/>
        <end position="166"/>
    </location>
</feature>
<protein>
    <submittedName>
        <fullName evidence="7">YhhN-like protein</fullName>
    </submittedName>
</protein>
<comment type="similarity">
    <text evidence="2">Belongs to the TMEM86 family.</text>
</comment>
<feature type="transmembrane region" description="Helical" evidence="6">
    <location>
        <begin position="98"/>
        <end position="116"/>
    </location>
</feature>
<proteinExistence type="inferred from homology"/>
<dbReference type="STRING" id="1461693.ATO10_00840"/>
<evidence type="ECO:0000313" key="7">
    <source>
        <dbReference type="EMBL" id="KCV83263.1"/>
    </source>
</evidence>
<dbReference type="Proteomes" id="UP000024836">
    <property type="component" value="Unassembled WGS sequence"/>
</dbReference>
<dbReference type="GO" id="GO:0016020">
    <property type="term" value="C:membrane"/>
    <property type="evidence" value="ECO:0007669"/>
    <property type="project" value="UniProtKB-SubCell"/>
</dbReference>
<dbReference type="RefSeq" id="WP_035246839.1">
    <property type="nucleotide sequence ID" value="NZ_AQQY01000001.1"/>
</dbReference>
<dbReference type="Pfam" id="PF07947">
    <property type="entry name" value="YhhN"/>
    <property type="match status" value="1"/>
</dbReference>
<keyword evidence="4 6" id="KW-1133">Transmembrane helix</keyword>
<feature type="transmembrane region" description="Helical" evidence="6">
    <location>
        <begin position="38"/>
        <end position="60"/>
    </location>
</feature>